<organism evidence="1 2">
    <name type="scientific">Paenibacillus zeisoli</name>
    <dbReference type="NCBI Taxonomy" id="2496267"/>
    <lineage>
        <taxon>Bacteria</taxon>
        <taxon>Bacillati</taxon>
        <taxon>Bacillota</taxon>
        <taxon>Bacilli</taxon>
        <taxon>Bacillales</taxon>
        <taxon>Paenibacillaceae</taxon>
        <taxon>Paenibacillus</taxon>
    </lineage>
</organism>
<reference evidence="1 2" key="1">
    <citation type="submission" date="2018-12" db="EMBL/GenBank/DDBJ databases">
        <authorList>
            <person name="Sun L."/>
            <person name="Chen Z."/>
        </authorList>
    </citation>
    <scope>NUCLEOTIDE SEQUENCE [LARGE SCALE GENOMIC DNA]</scope>
    <source>
        <strain evidence="1 2">3-5-3</strain>
    </source>
</reference>
<proteinExistence type="predicted"/>
<dbReference type="EMBL" id="RZNX01000010">
    <property type="protein sequence ID" value="RUT28427.1"/>
    <property type="molecule type" value="Genomic_DNA"/>
</dbReference>
<protein>
    <submittedName>
        <fullName evidence="1">Uncharacterized protein</fullName>
    </submittedName>
</protein>
<sequence>MAYIASALTKIMSFGHRPYREETLGLKGFPARFEDSLPWKLQRQTAAGEPRYQAKNQPSSMLI</sequence>
<keyword evidence="2" id="KW-1185">Reference proteome</keyword>
<evidence type="ECO:0000313" key="1">
    <source>
        <dbReference type="EMBL" id="RUT28427.1"/>
    </source>
</evidence>
<name>A0A433X2Y0_9BACL</name>
<dbReference type="AlphaFoldDB" id="A0A433X2Y0"/>
<comment type="caution">
    <text evidence="1">The sequence shown here is derived from an EMBL/GenBank/DDBJ whole genome shotgun (WGS) entry which is preliminary data.</text>
</comment>
<gene>
    <name evidence="1" type="ORF">EJP77_17590</name>
</gene>
<evidence type="ECO:0000313" key="2">
    <source>
        <dbReference type="Proteomes" id="UP000272464"/>
    </source>
</evidence>
<accession>A0A433X2Y0</accession>
<dbReference type="Proteomes" id="UP000272464">
    <property type="component" value="Unassembled WGS sequence"/>
</dbReference>